<dbReference type="Pfam" id="PF21211">
    <property type="entry name" value="FkbH_N"/>
    <property type="match status" value="1"/>
</dbReference>
<evidence type="ECO:0000259" key="1">
    <source>
        <dbReference type="Pfam" id="PF21211"/>
    </source>
</evidence>
<evidence type="ECO:0000313" key="2">
    <source>
        <dbReference type="EMBL" id="KAA6308985.1"/>
    </source>
</evidence>
<accession>A0A5J4PHL3</accession>
<organism evidence="2">
    <name type="scientific">termite gut metagenome</name>
    <dbReference type="NCBI Taxonomy" id="433724"/>
    <lineage>
        <taxon>unclassified sequences</taxon>
        <taxon>metagenomes</taxon>
        <taxon>organismal metagenomes</taxon>
    </lineage>
</organism>
<feature type="domain" description="BF1531-like N-terminal" evidence="1">
    <location>
        <begin position="26"/>
        <end position="211"/>
    </location>
</feature>
<reference evidence="2" key="1">
    <citation type="submission" date="2019-03" db="EMBL/GenBank/DDBJ databases">
        <title>Single cell metagenomics reveals metabolic interactions within the superorganism composed of flagellate Streblomastix strix and complex community of Bacteroidetes bacteria on its surface.</title>
        <authorList>
            <person name="Treitli S.C."/>
            <person name="Kolisko M."/>
            <person name="Husnik F."/>
            <person name="Keeling P."/>
            <person name="Hampl V."/>
        </authorList>
    </citation>
    <scope>NUCLEOTIDE SEQUENCE</scope>
    <source>
        <strain evidence="2">STM</strain>
    </source>
</reference>
<dbReference type="Gene3D" id="3.40.50.1110">
    <property type="entry name" value="SGNH hydrolase"/>
    <property type="match status" value="1"/>
</dbReference>
<dbReference type="EMBL" id="SNRY01008193">
    <property type="protein sequence ID" value="KAA6308985.1"/>
    <property type="molecule type" value="Genomic_DNA"/>
</dbReference>
<feature type="non-terminal residue" evidence="2">
    <location>
        <position position="211"/>
    </location>
</feature>
<comment type="caution">
    <text evidence="2">The sequence shown here is derived from an EMBL/GenBank/DDBJ whole genome shotgun (WGS) entry which is preliminary data.</text>
</comment>
<protein>
    <recommendedName>
        <fullName evidence="1">BF1531-like N-terminal domain-containing protein</fullName>
    </recommendedName>
</protein>
<dbReference type="InterPro" id="IPR036514">
    <property type="entry name" value="SGNH_hydro_sf"/>
</dbReference>
<proteinExistence type="predicted"/>
<gene>
    <name evidence="2" type="ORF">EZS27_039446</name>
</gene>
<sequence>MQTNISTFKELKRNLKKDVSSFPCLKIALLGDTATQFLATAIKGIGVERGYNLNLFEADYNQVERQFMDPNSELYTFGADYAVVFQSTHKLVSNYNKKHPEEQILLADERLQFVQQMCDSFSGRLIYFNYPEIDDSVFGSFANRIENSFAYQVRKLNYELMNLSLRNPNLFICDVAALQNKFGRNVMFDSSVYINTEMVLSLDMIPYVASR</sequence>
<dbReference type="InterPro" id="IPR049369">
    <property type="entry name" value="BF1531-like_N"/>
</dbReference>
<dbReference type="AlphaFoldDB" id="A0A5J4PHL3"/>
<name>A0A5J4PHL3_9ZZZZ</name>